<comment type="caution">
    <text evidence="1">The sequence shown here is derived from an EMBL/GenBank/DDBJ whole genome shotgun (WGS) entry which is preliminary data.</text>
</comment>
<dbReference type="RefSeq" id="WP_380624265.1">
    <property type="nucleotide sequence ID" value="NZ_JBHSDK010000028.1"/>
</dbReference>
<evidence type="ECO:0000313" key="2">
    <source>
        <dbReference type="Proteomes" id="UP001595823"/>
    </source>
</evidence>
<name>A0ABV8U2N7_9ACTN</name>
<keyword evidence="2" id="KW-1185">Reference proteome</keyword>
<organism evidence="1 2">
    <name type="scientific">Salininema proteolyticum</name>
    <dbReference type="NCBI Taxonomy" id="1607685"/>
    <lineage>
        <taxon>Bacteria</taxon>
        <taxon>Bacillati</taxon>
        <taxon>Actinomycetota</taxon>
        <taxon>Actinomycetes</taxon>
        <taxon>Glycomycetales</taxon>
        <taxon>Glycomycetaceae</taxon>
        <taxon>Salininema</taxon>
    </lineage>
</organism>
<reference evidence="2" key="1">
    <citation type="journal article" date="2019" name="Int. J. Syst. Evol. Microbiol.">
        <title>The Global Catalogue of Microorganisms (GCM) 10K type strain sequencing project: providing services to taxonomists for standard genome sequencing and annotation.</title>
        <authorList>
            <consortium name="The Broad Institute Genomics Platform"/>
            <consortium name="The Broad Institute Genome Sequencing Center for Infectious Disease"/>
            <person name="Wu L."/>
            <person name="Ma J."/>
        </authorList>
    </citation>
    <scope>NUCLEOTIDE SEQUENCE [LARGE SCALE GENOMIC DNA]</scope>
    <source>
        <strain evidence="2">IBRC-M 10908</strain>
    </source>
</reference>
<gene>
    <name evidence="1" type="ORF">ACFPET_19375</name>
</gene>
<accession>A0ABV8U2N7</accession>
<evidence type="ECO:0000313" key="1">
    <source>
        <dbReference type="EMBL" id="MFC4337363.1"/>
    </source>
</evidence>
<dbReference type="EMBL" id="JBHSDK010000028">
    <property type="protein sequence ID" value="MFC4337363.1"/>
    <property type="molecule type" value="Genomic_DNA"/>
</dbReference>
<proteinExistence type="predicted"/>
<dbReference type="Proteomes" id="UP001595823">
    <property type="component" value="Unassembled WGS sequence"/>
</dbReference>
<protein>
    <submittedName>
        <fullName evidence="1">Uncharacterized protein</fullName>
    </submittedName>
</protein>
<sequence>MITQGWKPDYGRAAEMVALAAECLDLAEGQGAGDAYVEEVRNGHRRRRNFMKALDERFAGA</sequence>